<reference evidence="1" key="1">
    <citation type="journal article" date="2011" name="Environ. Microbiol.">
        <title>Genomic insights into the metabolic potential of the polycyclic aromatic hydrocarbon degrading sulfate-reducing Deltaproteobacterium N47.</title>
        <authorList>
            <person name="Bergmann F."/>
            <person name="Selesi D."/>
            <person name="Weinmaier T."/>
            <person name="Tischler P."/>
            <person name="Rattei T."/>
            <person name="Meckenstock R.U."/>
        </authorList>
    </citation>
    <scope>NUCLEOTIDE SEQUENCE</scope>
</reference>
<dbReference type="Gene3D" id="3.10.450.530">
    <property type="entry name" value="Ribonuclease toxin, BrnT, of type II toxin-antitoxin system"/>
    <property type="match status" value="1"/>
</dbReference>
<evidence type="ECO:0000313" key="1">
    <source>
        <dbReference type="EMBL" id="CBX30486.1"/>
    </source>
</evidence>
<sequence length="72" mass="8516">MNKNKHGIDFIEVQELWNDIDLLEIPAKTTDELRFMVIGKINEKHWTGIITYRNDNIRIISVRSAMKAKEFI</sequence>
<dbReference type="InterPro" id="IPR007460">
    <property type="entry name" value="BrnT_toxin"/>
</dbReference>
<gene>
    <name evidence="1" type="ORF">N47_K27260</name>
</gene>
<organism evidence="1">
    <name type="scientific">uncultured Desulfobacterium sp</name>
    <dbReference type="NCBI Taxonomy" id="201089"/>
    <lineage>
        <taxon>Bacteria</taxon>
        <taxon>Pseudomonadati</taxon>
        <taxon>Thermodesulfobacteriota</taxon>
        <taxon>Desulfobacteria</taxon>
        <taxon>Desulfobacterales</taxon>
        <taxon>Desulfobacteriaceae</taxon>
        <taxon>Desulfobacterium</taxon>
        <taxon>environmental samples</taxon>
    </lineage>
</organism>
<dbReference type="AlphaFoldDB" id="E1YIU2"/>
<dbReference type="EMBL" id="FR695876">
    <property type="protein sequence ID" value="CBX30486.1"/>
    <property type="molecule type" value="Genomic_DNA"/>
</dbReference>
<name>E1YIU2_9BACT</name>
<proteinExistence type="predicted"/>
<protein>
    <recommendedName>
        <fullName evidence="2">Toxin-antitoxin system, toxin component</fullName>
    </recommendedName>
</protein>
<dbReference type="Pfam" id="PF04365">
    <property type="entry name" value="BrnT_toxin"/>
    <property type="match status" value="1"/>
</dbReference>
<dbReference type="InterPro" id="IPR038573">
    <property type="entry name" value="BrnT_sf"/>
</dbReference>
<evidence type="ECO:0008006" key="2">
    <source>
        <dbReference type="Google" id="ProtNLM"/>
    </source>
</evidence>
<accession>E1YIU2</accession>